<dbReference type="PANTHER" id="PTHR35201">
    <property type="entry name" value="TERPENE SYNTHASE"/>
    <property type="match status" value="1"/>
</dbReference>
<dbReference type="EMBL" id="BAABBE010000071">
    <property type="protein sequence ID" value="GAA3688626.1"/>
    <property type="molecule type" value="Genomic_DNA"/>
</dbReference>
<comment type="caution">
    <text evidence="4">The sequence shown here is derived from an EMBL/GenBank/DDBJ whole genome shotgun (WGS) entry which is preliminary data.</text>
</comment>
<evidence type="ECO:0000256" key="3">
    <source>
        <dbReference type="SAM" id="MobiDB-lite"/>
    </source>
</evidence>
<keyword evidence="1 2" id="KW-0456">Lyase</keyword>
<organism evidence="4 5">
    <name type="scientific">Lentzea roselyniae</name>
    <dbReference type="NCBI Taxonomy" id="531940"/>
    <lineage>
        <taxon>Bacteria</taxon>
        <taxon>Bacillati</taxon>
        <taxon>Actinomycetota</taxon>
        <taxon>Actinomycetes</taxon>
        <taxon>Pseudonocardiales</taxon>
        <taxon>Pseudonocardiaceae</taxon>
        <taxon>Lentzea</taxon>
    </lineage>
</organism>
<dbReference type="PANTHER" id="PTHR35201:SF4">
    <property type="entry name" value="BETA-PINACENE SYNTHASE-RELATED"/>
    <property type="match status" value="1"/>
</dbReference>
<protein>
    <recommendedName>
        <fullName evidence="2">Terpene synthase</fullName>
        <ecNumber evidence="2">4.2.3.-</ecNumber>
    </recommendedName>
</protein>
<dbReference type="Pfam" id="PF19086">
    <property type="entry name" value="Terpene_syn_C_2"/>
    <property type="match status" value="1"/>
</dbReference>
<name>A0ABP7CHJ8_9PSEU</name>
<dbReference type="InterPro" id="IPR008949">
    <property type="entry name" value="Isoprenoid_synthase_dom_sf"/>
</dbReference>
<evidence type="ECO:0000313" key="5">
    <source>
        <dbReference type="Proteomes" id="UP001500711"/>
    </source>
</evidence>
<feature type="compositionally biased region" description="Polar residues" evidence="3">
    <location>
        <begin position="23"/>
        <end position="33"/>
    </location>
</feature>
<evidence type="ECO:0000256" key="2">
    <source>
        <dbReference type="RuleBase" id="RU366034"/>
    </source>
</evidence>
<sequence length="383" mass="43057">MQDFFVNDGHKEKNGLAGENAAESVSVSGGPMTTSAGFPREEPWQGRVEFDIPFAPQINQHLAQASSQLLSWITEFGLLRSCEAVDHFVSWRPAELPARWFPDASASDLQLGTDLLAWLMLLDDQFDGPLGRRPDQAMRVVAELIKVFDPRDVGRQASAPAAVQALEDLWAREQEGMTARWRARAARNWCEYLRSFVTEADNRRRDHIPDTAEYLELRDKTGIMYVLLDAAERVGRYEVPEPVYQSPAFQEMYRLTVLVASVVNDLLGLKKEETRGDPHNLVLVLQRQRTCSRTEALAETVAMVRGWTNRFLQLEALIPGVCDDLHIAITDRVAGYRLIGAMRAAMRASYDWCAISERYASESIAFLGTMGCLDDIVTTTSQE</sequence>
<dbReference type="InterPro" id="IPR034686">
    <property type="entry name" value="Terpene_cyclase-like_2"/>
</dbReference>
<comment type="similarity">
    <text evidence="2">Belongs to the terpene synthase family.</text>
</comment>
<evidence type="ECO:0000313" key="4">
    <source>
        <dbReference type="EMBL" id="GAA3688626.1"/>
    </source>
</evidence>
<reference evidence="5" key="1">
    <citation type="journal article" date="2019" name="Int. J. Syst. Evol. Microbiol.">
        <title>The Global Catalogue of Microorganisms (GCM) 10K type strain sequencing project: providing services to taxonomists for standard genome sequencing and annotation.</title>
        <authorList>
            <consortium name="The Broad Institute Genomics Platform"/>
            <consortium name="The Broad Institute Genome Sequencing Center for Infectious Disease"/>
            <person name="Wu L."/>
            <person name="Ma J."/>
        </authorList>
    </citation>
    <scope>NUCLEOTIDE SEQUENCE [LARGE SCALE GENOMIC DNA]</scope>
    <source>
        <strain evidence="5">JCM 17494</strain>
    </source>
</reference>
<keyword evidence="2" id="KW-0479">Metal-binding</keyword>
<proteinExistence type="inferred from homology"/>
<evidence type="ECO:0000256" key="1">
    <source>
        <dbReference type="ARBA" id="ARBA00023239"/>
    </source>
</evidence>
<dbReference type="EC" id="4.2.3.-" evidence="2"/>
<keyword evidence="2" id="KW-0460">Magnesium</keyword>
<keyword evidence="5" id="KW-1185">Reference proteome</keyword>
<dbReference type="Gene3D" id="1.10.600.10">
    <property type="entry name" value="Farnesyl Diphosphate Synthase"/>
    <property type="match status" value="1"/>
</dbReference>
<dbReference type="SUPFAM" id="SSF48576">
    <property type="entry name" value="Terpenoid synthases"/>
    <property type="match status" value="1"/>
</dbReference>
<comment type="cofactor">
    <cofactor evidence="2">
        <name>Mg(2+)</name>
        <dbReference type="ChEBI" id="CHEBI:18420"/>
    </cofactor>
</comment>
<accession>A0ABP7CHJ8</accession>
<dbReference type="RefSeq" id="WP_346137209.1">
    <property type="nucleotide sequence ID" value="NZ_BAABBE010000071.1"/>
</dbReference>
<gene>
    <name evidence="4" type="ORF">GCM10022267_89250</name>
</gene>
<feature type="region of interest" description="Disordered" evidence="3">
    <location>
        <begin position="1"/>
        <end position="33"/>
    </location>
</feature>
<dbReference type="Proteomes" id="UP001500711">
    <property type="component" value="Unassembled WGS sequence"/>
</dbReference>